<name>A0A9E3H3A2_9NOST</name>
<dbReference type="EMBL" id="JAHHHW010000001">
    <property type="protein sequence ID" value="MBW4430192.1"/>
    <property type="molecule type" value="Genomic_DNA"/>
</dbReference>
<gene>
    <name evidence="1" type="ORF">KME28_00060</name>
</gene>
<organism evidence="1 2">
    <name type="scientific">Pelatocladus maniniholoensis HA4357-MV3</name>
    <dbReference type="NCBI Taxonomy" id="1117104"/>
    <lineage>
        <taxon>Bacteria</taxon>
        <taxon>Bacillati</taxon>
        <taxon>Cyanobacteriota</taxon>
        <taxon>Cyanophyceae</taxon>
        <taxon>Nostocales</taxon>
        <taxon>Nostocaceae</taxon>
        <taxon>Pelatocladus</taxon>
    </lineage>
</organism>
<comment type="caution">
    <text evidence="1">The sequence shown here is derived from an EMBL/GenBank/DDBJ whole genome shotgun (WGS) entry which is preliminary data.</text>
</comment>
<protein>
    <submittedName>
        <fullName evidence="1">ParM/StbA family protein</fullName>
    </submittedName>
</protein>
<reference evidence="1" key="2">
    <citation type="journal article" date="2022" name="Microbiol. Resour. Announc.">
        <title>Metagenome Sequencing to Explore Phylogenomics of Terrestrial Cyanobacteria.</title>
        <authorList>
            <person name="Ward R.D."/>
            <person name="Stajich J.E."/>
            <person name="Johansen J.R."/>
            <person name="Huntemann M."/>
            <person name="Clum A."/>
            <person name="Foster B."/>
            <person name="Foster B."/>
            <person name="Roux S."/>
            <person name="Palaniappan K."/>
            <person name="Varghese N."/>
            <person name="Mukherjee S."/>
            <person name="Reddy T.B.K."/>
            <person name="Daum C."/>
            <person name="Copeland A."/>
            <person name="Chen I.A."/>
            <person name="Ivanova N.N."/>
            <person name="Kyrpides N.C."/>
            <person name="Shapiro N."/>
            <person name="Eloe-Fadrosh E.A."/>
            <person name="Pietrasiak N."/>
        </authorList>
    </citation>
    <scope>NUCLEOTIDE SEQUENCE</scope>
    <source>
        <strain evidence="1">HA4357-MV3</strain>
    </source>
</reference>
<reference evidence="1" key="1">
    <citation type="submission" date="2021-05" db="EMBL/GenBank/DDBJ databases">
        <authorList>
            <person name="Pietrasiak N."/>
            <person name="Ward R."/>
            <person name="Stajich J.E."/>
            <person name="Kurbessoian T."/>
        </authorList>
    </citation>
    <scope>NUCLEOTIDE SEQUENCE</scope>
    <source>
        <strain evidence="1">HA4357-MV3</strain>
    </source>
</reference>
<dbReference type="AlphaFoldDB" id="A0A9E3H3A2"/>
<accession>A0A9E3H3A2</accession>
<proteinExistence type="predicted"/>
<sequence length="379" mass="41427">MGRLNKDAYPEVTLTLDFGGSGTKGIVQIKGGKPTVFWMEPAVIEAPHASLTDKTRNLGNAYPENTAWVGVGEDYRAVGYLARSTYSAIPRLKPRKYELAVYKTLAAVWVIKQKFKLPDSFYLSLALLLPPGEFEDSALLKPMLKDALAEFDTPTGIAIANLVGYECLPEGGGIYAMYCKNTGEAIKRKVLALVMVGYRNASVLISRRGILDRGKTANLGMARMVDLVIERTSGLESEQLIRAMIAAGDDPKPQHFHNLSSGSDIRSGEIEKIISAVCDSRTEYVIALTNWLKESLPPKNELDEAIICGGTADYLRQELDTVFPATPIIWHGGVEIPPTLNEQFLGNRLADVWALSVYHGAKVRMSARLQGTEAIASHG</sequence>
<evidence type="ECO:0000313" key="1">
    <source>
        <dbReference type="EMBL" id="MBW4430192.1"/>
    </source>
</evidence>
<dbReference type="Proteomes" id="UP000813215">
    <property type="component" value="Unassembled WGS sequence"/>
</dbReference>
<evidence type="ECO:0000313" key="2">
    <source>
        <dbReference type="Proteomes" id="UP000813215"/>
    </source>
</evidence>